<keyword evidence="11" id="KW-1185">Reference proteome</keyword>
<dbReference type="GO" id="GO:0006357">
    <property type="term" value="P:regulation of transcription by RNA polymerase II"/>
    <property type="evidence" value="ECO:0007669"/>
    <property type="project" value="TreeGrafter"/>
</dbReference>
<evidence type="ECO:0000313" key="10">
    <source>
        <dbReference type="EMBL" id="KAF8778428.1"/>
    </source>
</evidence>
<evidence type="ECO:0000259" key="9">
    <source>
        <dbReference type="PROSITE" id="PS50157"/>
    </source>
</evidence>
<sequence>MEKKATYICDSCKENADASENKSKNYRWLVSIKSLFQCAKCWKYFNIGFRVTDKIPMIDASKNSVQELVAGQCENVCGDESSKNEHRIQESQPVESKEIPFKCDVCLRTFKYRTVLRSHKKVHFQNNLFRCKLCHVQCISKIHYNKHLKKHSNERRYKCSFCTSSHKFKRNLQTHMKMHKDQNPFLCKLCKRSCAIKQALERHMPTHSNEKYYKCSICSMMYKSEISLTAHMNVHKEQNPYRCNECDCSSKHNLKIHIASDSRSKALQVSYLLIDQ</sequence>
<dbReference type="GO" id="GO:0005634">
    <property type="term" value="C:nucleus"/>
    <property type="evidence" value="ECO:0007669"/>
    <property type="project" value="UniProtKB-SubCell"/>
</dbReference>
<evidence type="ECO:0000256" key="8">
    <source>
        <dbReference type="PROSITE-ProRule" id="PRU00042"/>
    </source>
</evidence>
<feature type="domain" description="C2H2-type" evidence="9">
    <location>
        <begin position="185"/>
        <end position="212"/>
    </location>
</feature>
<dbReference type="PANTHER" id="PTHR24404:SF114">
    <property type="entry name" value="KLUMPFUSS, ISOFORM B-RELATED"/>
    <property type="match status" value="1"/>
</dbReference>
<keyword evidence="7" id="KW-0539">Nucleus</keyword>
<proteinExistence type="predicted"/>
<feature type="domain" description="C2H2-type" evidence="9">
    <location>
        <begin position="213"/>
        <end position="240"/>
    </location>
</feature>
<keyword evidence="3" id="KW-0677">Repeat</keyword>
<evidence type="ECO:0000256" key="2">
    <source>
        <dbReference type="ARBA" id="ARBA00022723"/>
    </source>
</evidence>
<dbReference type="Gene3D" id="3.30.160.60">
    <property type="entry name" value="Classic Zinc Finger"/>
    <property type="match status" value="3"/>
</dbReference>
<evidence type="ECO:0000256" key="7">
    <source>
        <dbReference type="ARBA" id="ARBA00023242"/>
    </source>
</evidence>
<reference evidence="10" key="1">
    <citation type="journal article" date="2020" name="bioRxiv">
        <title>Chromosome-level reference genome of the European wasp spider Argiope bruennichi: a resource for studies on range expansion and evolutionary adaptation.</title>
        <authorList>
            <person name="Sheffer M.M."/>
            <person name="Hoppe A."/>
            <person name="Krehenwinkel H."/>
            <person name="Uhl G."/>
            <person name="Kuss A.W."/>
            <person name="Jensen L."/>
            <person name="Jensen C."/>
            <person name="Gillespie R.G."/>
            <person name="Hoff K.J."/>
            <person name="Prost S."/>
        </authorList>
    </citation>
    <scope>NUCLEOTIDE SEQUENCE</scope>
</reference>
<protein>
    <submittedName>
        <fullName evidence="10">Zinc finger protein draculin like protein</fullName>
    </submittedName>
</protein>
<dbReference type="GO" id="GO:0008270">
    <property type="term" value="F:zinc ion binding"/>
    <property type="evidence" value="ECO:0007669"/>
    <property type="project" value="UniProtKB-KW"/>
</dbReference>
<evidence type="ECO:0000256" key="4">
    <source>
        <dbReference type="ARBA" id="ARBA00022771"/>
    </source>
</evidence>
<evidence type="ECO:0000313" key="11">
    <source>
        <dbReference type="Proteomes" id="UP000807504"/>
    </source>
</evidence>
<dbReference type="Pfam" id="PF13912">
    <property type="entry name" value="zf-C2H2_6"/>
    <property type="match status" value="1"/>
</dbReference>
<feature type="domain" description="C2H2-type" evidence="9">
    <location>
        <begin position="101"/>
        <end position="128"/>
    </location>
</feature>
<organism evidence="10 11">
    <name type="scientific">Argiope bruennichi</name>
    <name type="common">Wasp spider</name>
    <name type="synonym">Aranea bruennichi</name>
    <dbReference type="NCBI Taxonomy" id="94029"/>
    <lineage>
        <taxon>Eukaryota</taxon>
        <taxon>Metazoa</taxon>
        <taxon>Ecdysozoa</taxon>
        <taxon>Arthropoda</taxon>
        <taxon>Chelicerata</taxon>
        <taxon>Arachnida</taxon>
        <taxon>Araneae</taxon>
        <taxon>Araneomorphae</taxon>
        <taxon>Entelegynae</taxon>
        <taxon>Araneoidea</taxon>
        <taxon>Araneidae</taxon>
        <taxon>Argiope</taxon>
    </lineage>
</organism>
<dbReference type="SUPFAM" id="SSF57667">
    <property type="entry name" value="beta-beta-alpha zinc fingers"/>
    <property type="match status" value="3"/>
</dbReference>
<dbReference type="GO" id="GO:0003700">
    <property type="term" value="F:DNA-binding transcription factor activity"/>
    <property type="evidence" value="ECO:0007669"/>
    <property type="project" value="TreeGrafter"/>
</dbReference>
<evidence type="ECO:0000256" key="1">
    <source>
        <dbReference type="ARBA" id="ARBA00004123"/>
    </source>
</evidence>
<dbReference type="SMART" id="SM00355">
    <property type="entry name" value="ZnF_C2H2"/>
    <property type="match status" value="6"/>
</dbReference>
<gene>
    <name evidence="10" type="ORF">HNY73_015152</name>
</gene>
<dbReference type="GO" id="GO:0000978">
    <property type="term" value="F:RNA polymerase II cis-regulatory region sequence-specific DNA binding"/>
    <property type="evidence" value="ECO:0007669"/>
    <property type="project" value="TreeGrafter"/>
</dbReference>
<keyword evidence="4 8" id="KW-0863">Zinc-finger</keyword>
<dbReference type="EMBL" id="JABXBU010002072">
    <property type="protein sequence ID" value="KAF8778428.1"/>
    <property type="molecule type" value="Genomic_DNA"/>
</dbReference>
<dbReference type="Proteomes" id="UP000807504">
    <property type="component" value="Unassembled WGS sequence"/>
</dbReference>
<name>A0A8T0ESL1_ARGBR</name>
<dbReference type="Pfam" id="PF12874">
    <property type="entry name" value="zf-met"/>
    <property type="match status" value="1"/>
</dbReference>
<feature type="domain" description="C2H2-type" evidence="9">
    <location>
        <begin position="157"/>
        <end position="184"/>
    </location>
</feature>
<keyword evidence="5" id="KW-0862">Zinc</keyword>
<evidence type="ECO:0000256" key="5">
    <source>
        <dbReference type="ARBA" id="ARBA00022833"/>
    </source>
</evidence>
<accession>A0A8T0ESL1</accession>
<keyword evidence="2" id="KW-0479">Metal-binding</keyword>
<dbReference type="PANTHER" id="PTHR24404">
    <property type="entry name" value="ZINC FINGER PROTEIN"/>
    <property type="match status" value="1"/>
</dbReference>
<reference evidence="10" key="2">
    <citation type="submission" date="2020-06" db="EMBL/GenBank/DDBJ databases">
        <authorList>
            <person name="Sheffer M."/>
        </authorList>
    </citation>
    <scope>NUCLEOTIDE SEQUENCE</scope>
</reference>
<dbReference type="PROSITE" id="PS00028">
    <property type="entry name" value="ZINC_FINGER_C2H2_1"/>
    <property type="match status" value="4"/>
</dbReference>
<comment type="subcellular location">
    <subcellularLocation>
        <location evidence="1">Nucleus</location>
    </subcellularLocation>
</comment>
<dbReference type="InterPro" id="IPR050589">
    <property type="entry name" value="Ikaros_C2H2-ZF"/>
</dbReference>
<keyword evidence="6" id="KW-0238">DNA-binding</keyword>
<dbReference type="InterPro" id="IPR036236">
    <property type="entry name" value="Znf_C2H2_sf"/>
</dbReference>
<comment type="caution">
    <text evidence="10">The sequence shown here is derived from an EMBL/GenBank/DDBJ whole genome shotgun (WGS) entry which is preliminary data.</text>
</comment>
<dbReference type="PROSITE" id="PS50157">
    <property type="entry name" value="ZINC_FINGER_C2H2_2"/>
    <property type="match status" value="5"/>
</dbReference>
<dbReference type="Pfam" id="PF00096">
    <property type="entry name" value="zf-C2H2"/>
    <property type="match status" value="1"/>
</dbReference>
<dbReference type="InterPro" id="IPR013087">
    <property type="entry name" value="Znf_C2H2_type"/>
</dbReference>
<evidence type="ECO:0000256" key="3">
    <source>
        <dbReference type="ARBA" id="ARBA00022737"/>
    </source>
</evidence>
<dbReference type="AlphaFoldDB" id="A0A8T0ESL1"/>
<feature type="domain" description="C2H2-type" evidence="9">
    <location>
        <begin position="129"/>
        <end position="156"/>
    </location>
</feature>
<evidence type="ECO:0000256" key="6">
    <source>
        <dbReference type="ARBA" id="ARBA00023125"/>
    </source>
</evidence>